<evidence type="ECO:0000313" key="3">
    <source>
        <dbReference type="Proteomes" id="UP000198263"/>
    </source>
</evidence>
<organism evidence="2 3">
    <name type="scientific">Caballeronia concitans</name>
    <dbReference type="NCBI Taxonomy" id="1777133"/>
    <lineage>
        <taxon>Bacteria</taxon>
        <taxon>Pseudomonadati</taxon>
        <taxon>Pseudomonadota</taxon>
        <taxon>Betaproteobacteria</taxon>
        <taxon>Burkholderiales</taxon>
        <taxon>Burkholderiaceae</taxon>
        <taxon>Caballeronia</taxon>
    </lineage>
</organism>
<name>A0A658QUJ0_9BURK</name>
<evidence type="ECO:0000313" key="2">
    <source>
        <dbReference type="EMBL" id="SAL22548.1"/>
    </source>
</evidence>
<dbReference type="SUPFAM" id="SSF56281">
    <property type="entry name" value="Metallo-hydrolase/oxidoreductase"/>
    <property type="match status" value="1"/>
</dbReference>
<gene>
    <name evidence="2" type="ORF">AWB72_01595</name>
</gene>
<dbReference type="Proteomes" id="UP000198263">
    <property type="component" value="Unassembled WGS sequence"/>
</dbReference>
<dbReference type="EMBL" id="FCNV02000002">
    <property type="protein sequence ID" value="SAL22548.1"/>
    <property type="molecule type" value="Genomic_DNA"/>
</dbReference>
<proteinExistence type="predicted"/>
<keyword evidence="3" id="KW-1185">Reference proteome</keyword>
<dbReference type="InterPro" id="IPR001279">
    <property type="entry name" value="Metallo-B-lactamas"/>
</dbReference>
<feature type="domain" description="Metallo-beta-lactamase" evidence="1">
    <location>
        <begin position="8"/>
        <end position="170"/>
    </location>
</feature>
<sequence length="211" mass="23007">MEPTFGIGQRALLARTPAGNVLWDCVALLDDAAVAIIRAMGGLSGIAISHPHYYSTMHDWAHTFSCPIWIHEADRDWVVSESDAIRFWSGDTQAISSDMTLMRLGGHFPGGTVLHWKTGAGTLLSGDILQVTPDRSHVSFMYSYPNYLPLSASTVRAMAARLNGVAYTSVYGSFRHAQIEANGEKAVAESVERYVALLEDRFDENNAASGD</sequence>
<accession>A0A658QUJ0</accession>
<dbReference type="InterPro" id="IPR036866">
    <property type="entry name" value="RibonucZ/Hydroxyglut_hydro"/>
</dbReference>
<dbReference type="Gene3D" id="3.60.15.10">
    <property type="entry name" value="Ribonuclease Z/Hydroxyacylglutathione hydrolase-like"/>
    <property type="match status" value="1"/>
</dbReference>
<dbReference type="PANTHER" id="PTHR36839">
    <property type="entry name" value="METALLO-BETA-LACTAMASE FAMILY PROTEIN (AFU_ORTHOLOGUE AFUA_5G12770)"/>
    <property type="match status" value="1"/>
</dbReference>
<evidence type="ECO:0000259" key="1">
    <source>
        <dbReference type="SMART" id="SM00849"/>
    </source>
</evidence>
<dbReference type="AlphaFoldDB" id="A0A658QUJ0"/>
<dbReference type="SMART" id="SM00849">
    <property type="entry name" value="Lactamase_B"/>
    <property type="match status" value="1"/>
</dbReference>
<dbReference type="RefSeq" id="WP_208863124.1">
    <property type="nucleotide sequence ID" value="NZ_FCNV02000002.1"/>
</dbReference>
<dbReference type="PANTHER" id="PTHR36839:SF1">
    <property type="entry name" value="METALLO-BETA-LACTAMASE FAMILY PROTEIN (AFU_ORTHOLOGUE AFUA_5G12770)"/>
    <property type="match status" value="1"/>
</dbReference>
<comment type="caution">
    <text evidence="2">The sequence shown here is derived from an EMBL/GenBank/DDBJ whole genome shotgun (WGS) entry which is preliminary data.</text>
</comment>
<reference evidence="2 3" key="1">
    <citation type="submission" date="2016-01" db="EMBL/GenBank/DDBJ databases">
        <authorList>
            <person name="Peeters C."/>
        </authorList>
    </citation>
    <scope>NUCLEOTIDE SEQUENCE [LARGE SCALE GENOMIC DNA]</scope>
    <source>
        <strain evidence="2">LMG 29315</strain>
    </source>
</reference>
<protein>
    <recommendedName>
        <fullName evidence="1">Metallo-beta-lactamase domain-containing protein</fullName>
    </recommendedName>
</protein>